<organism evidence="1 2">
    <name type="scientific">Nocardioides daphniae</name>
    <dbReference type="NCBI Taxonomy" id="402297"/>
    <lineage>
        <taxon>Bacteria</taxon>
        <taxon>Bacillati</taxon>
        <taxon>Actinomycetota</taxon>
        <taxon>Actinomycetes</taxon>
        <taxon>Propionibacteriales</taxon>
        <taxon>Nocardioidaceae</taxon>
        <taxon>Nocardioides</taxon>
    </lineage>
</organism>
<reference evidence="2" key="1">
    <citation type="journal article" date="2019" name="Int. J. Syst. Evol. Microbiol.">
        <title>The Global Catalogue of Microorganisms (GCM) 10K type strain sequencing project: providing services to taxonomists for standard genome sequencing and annotation.</title>
        <authorList>
            <consortium name="The Broad Institute Genomics Platform"/>
            <consortium name="The Broad Institute Genome Sequencing Center for Infectious Disease"/>
            <person name="Wu L."/>
            <person name="Ma J."/>
        </authorList>
    </citation>
    <scope>NUCLEOTIDE SEQUENCE [LARGE SCALE GENOMIC DNA]</scope>
    <source>
        <strain evidence="2">CCM 7403</strain>
    </source>
</reference>
<proteinExistence type="predicted"/>
<dbReference type="RefSeq" id="WP_188420687.1">
    <property type="nucleotide sequence ID" value="NZ_BMCK01000001.1"/>
</dbReference>
<dbReference type="InterPro" id="IPR006311">
    <property type="entry name" value="TAT_signal"/>
</dbReference>
<accession>A0ABQ1PYS1</accession>
<evidence type="ECO:0000313" key="2">
    <source>
        <dbReference type="Proteomes" id="UP000630594"/>
    </source>
</evidence>
<dbReference type="EMBL" id="BMCK01000001">
    <property type="protein sequence ID" value="GGD07277.1"/>
    <property type="molecule type" value="Genomic_DNA"/>
</dbReference>
<sequence>MLAARARTASHTPYIPSRRAVLRTAAWTAPAIVVGTAAPAFAGSGLAPSPTLSGSVSTSGKTMTISTTATSAPTGSLLVLRMAEAYFHPTQGNMGAEAVPALTISATGWPTTASWTKDTAANTRYVSIAAGQGAAFPVVFTLTWSNNSVNVGSFTGTITATFTVPDRSPTTQTLRA</sequence>
<name>A0ABQ1PYS1_9ACTN</name>
<evidence type="ECO:0000313" key="1">
    <source>
        <dbReference type="EMBL" id="GGD07277.1"/>
    </source>
</evidence>
<dbReference type="Proteomes" id="UP000630594">
    <property type="component" value="Unassembled WGS sequence"/>
</dbReference>
<dbReference type="PROSITE" id="PS51318">
    <property type="entry name" value="TAT"/>
    <property type="match status" value="1"/>
</dbReference>
<comment type="caution">
    <text evidence="1">The sequence shown here is derived from an EMBL/GenBank/DDBJ whole genome shotgun (WGS) entry which is preliminary data.</text>
</comment>
<gene>
    <name evidence="1" type="ORF">GCM10007231_02470</name>
</gene>
<keyword evidence="2" id="KW-1185">Reference proteome</keyword>
<protein>
    <submittedName>
        <fullName evidence="1">Uncharacterized protein</fullName>
    </submittedName>
</protein>